<keyword evidence="1" id="KW-0812">Transmembrane</keyword>
<keyword evidence="2" id="KW-0732">Signal</keyword>
<evidence type="ECO:0000313" key="3">
    <source>
        <dbReference type="EMBL" id="CAI10373.1"/>
    </source>
</evidence>
<keyword evidence="1" id="KW-1133">Transmembrane helix</keyword>
<keyword evidence="4" id="KW-1185">Reference proteome</keyword>
<dbReference type="HOGENOM" id="CLU_434602_0_0_4"/>
<name>Q5NX41_AROAE</name>
<proteinExistence type="predicted"/>
<feature type="transmembrane region" description="Helical" evidence="1">
    <location>
        <begin position="604"/>
        <end position="623"/>
    </location>
</feature>
<reference evidence="3 4" key="1">
    <citation type="journal article" date="2005" name="Arch. Microbiol.">
        <title>The genome sequence of an anaerobic aromatic-degrading denitrifying bacterium, strain EbN1.</title>
        <authorList>
            <person name="Rabus R."/>
            <person name="Kube M."/>
            <person name="Heider J."/>
            <person name="Beck A."/>
            <person name="Heitmann K."/>
            <person name="Widdel F."/>
            <person name="Reinhardt R."/>
        </authorList>
    </citation>
    <scope>NUCLEOTIDE SEQUENCE [LARGE SCALE GENOMIC DNA]</scope>
    <source>
        <strain evidence="3 4">EbN1</strain>
        <plasmid evidence="4">Plasmid pAzo1</plasmid>
    </source>
</reference>
<accession>Q5NX41</accession>
<dbReference type="AlphaFoldDB" id="Q5NX41"/>
<dbReference type="EMBL" id="CR555307">
    <property type="protein sequence ID" value="CAI10373.1"/>
    <property type="molecule type" value="Genomic_DNA"/>
</dbReference>
<evidence type="ECO:0000313" key="4">
    <source>
        <dbReference type="Proteomes" id="UP000006552"/>
    </source>
</evidence>
<dbReference type="Pfam" id="PF06986">
    <property type="entry name" value="F_T4SS_TraN"/>
    <property type="match status" value="2"/>
</dbReference>
<gene>
    <name evidence="3" type="primary">traN</name>
    <name evidence="3" type="ORF">p1B172</name>
</gene>
<evidence type="ECO:0000256" key="2">
    <source>
        <dbReference type="SAM" id="SignalP"/>
    </source>
</evidence>
<organism evidence="3 4">
    <name type="scientific">Aromatoleum aromaticum (strain DSM 19018 / LMG 30748 / EbN1)</name>
    <name type="common">Azoarcus sp. (strain EbN1)</name>
    <dbReference type="NCBI Taxonomy" id="76114"/>
    <lineage>
        <taxon>Bacteria</taxon>
        <taxon>Pseudomonadati</taxon>
        <taxon>Pseudomonadota</taxon>
        <taxon>Betaproteobacteria</taxon>
        <taxon>Rhodocyclales</taxon>
        <taxon>Rhodocyclaceae</taxon>
        <taxon>Aromatoleum</taxon>
    </lineage>
</organism>
<evidence type="ECO:0000256" key="1">
    <source>
        <dbReference type="SAM" id="Phobius"/>
    </source>
</evidence>
<geneLocation type="plasmid" evidence="4">
    <name>pAzo1</name>
</geneLocation>
<feature type="chain" id="PRO_5004261061" evidence="2">
    <location>
        <begin position="28"/>
        <end position="737"/>
    </location>
</feature>
<dbReference type="InterPro" id="IPR014121">
    <property type="entry name" value="TraN_Ftype"/>
</dbReference>
<protein>
    <submittedName>
        <fullName evidence="3">Conjugative transfer protein TraN</fullName>
    </submittedName>
</protein>
<dbReference type="KEGG" id="eba:p1B172"/>
<keyword evidence="3" id="KW-0614">Plasmid</keyword>
<keyword evidence="1" id="KW-0472">Membrane</keyword>
<feature type="signal peptide" evidence="2">
    <location>
        <begin position="1"/>
        <end position="27"/>
    </location>
</feature>
<dbReference type="Proteomes" id="UP000006552">
    <property type="component" value="Plasmid 1"/>
</dbReference>
<sequence length="737" mass="80286">MFIECAFFKFLARFMAFWVCFTSVVYAVDPYSEASNLSNLVRPGSTFDIYQQAEDALPFPDATADVPQALNFSSNFDSGPGGQARIDACGSATLDPNNPAHMECFAVNTSTQANIDMSKGPAPTDPIFTQSRVIQQSPNSQLSTMGFGITASPNACVAEDFERATFRTETCNEGRIVDEAWCSYNLNVTVSSVNRSCTRPVGGSCSITPPAPIQVCTNTWQKPLETTCRMESPVCTKTGTTCVGGYWDPIYETRNIVDPETGAVTGTEQVQVGETWVCTTEQDTYVCRTISSETWVNNCGHLESNSRCDLENEPDPENPGLVPEAHCSDYGTRIINGRAITRCWSQSLPFGCITDRFEEGCGAMEALSCQQQGERTCAKTFPATKRGLDGVIVANPYANQCETFARNYECPLDSASIPVDNCSSQQVCVTDNNGVTKCWDSGYASNQEDFLQAAAAMEFAKEAGTYLNPDTFRLFSGSSERCRYRNKGISIKCCQSSGGAQSNNDVVSQFVSAATVSAVMTGIDYVWYKSAPYVYDFMYSSTQPFLSAVGMEGWISNSWTNVTFNPSFSFYGFTFAYNMPTIPLIGGAIPGTTTLATNVAGTNFNLYFNPYLFALMVLLYIYFELTSCTEAEQMLSMKKGAGLCTQVGSRCSGRILKTCRRSYCCYNSELAKIIGDAGRAQLGTGTSCAGLTASQFQSLNFSAIDFSPFYADLMNSTGQPGADFARQRVIESMSGYE</sequence>